<accession>A0ABU8HEL8</accession>
<dbReference type="InterPro" id="IPR010982">
    <property type="entry name" value="Lambda_DNA-bd_dom_sf"/>
</dbReference>
<dbReference type="SUPFAM" id="SSF47413">
    <property type="entry name" value="lambda repressor-like DNA-binding domains"/>
    <property type="match status" value="1"/>
</dbReference>
<organism evidence="2 3">
    <name type="scientific">Bacillus spongiae</name>
    <dbReference type="NCBI Taxonomy" id="2683610"/>
    <lineage>
        <taxon>Bacteria</taxon>
        <taxon>Bacillati</taxon>
        <taxon>Bacillota</taxon>
        <taxon>Bacilli</taxon>
        <taxon>Bacillales</taxon>
        <taxon>Bacillaceae</taxon>
        <taxon>Bacillus</taxon>
    </lineage>
</organism>
<dbReference type="SUPFAM" id="SSF48452">
    <property type="entry name" value="TPR-like"/>
    <property type="match status" value="1"/>
</dbReference>
<name>A0ABU8HEL8_9BACI</name>
<gene>
    <name evidence="2" type="ORF">WAK64_10530</name>
</gene>
<feature type="domain" description="HTH cro/C1-type" evidence="1">
    <location>
        <begin position="13"/>
        <end position="63"/>
    </location>
</feature>
<comment type="caution">
    <text evidence="2">The sequence shown here is derived from an EMBL/GenBank/DDBJ whole genome shotgun (WGS) entry which is preliminary data.</text>
</comment>
<keyword evidence="3" id="KW-1185">Reference proteome</keyword>
<dbReference type="InterPro" id="IPR011990">
    <property type="entry name" value="TPR-like_helical_dom_sf"/>
</dbReference>
<protein>
    <submittedName>
        <fullName evidence="2">Helix-turn-helix domain-containing protein</fullName>
    </submittedName>
</protein>
<evidence type="ECO:0000313" key="2">
    <source>
        <dbReference type="EMBL" id="MEI5907493.1"/>
    </source>
</evidence>
<evidence type="ECO:0000259" key="1">
    <source>
        <dbReference type="PROSITE" id="PS50943"/>
    </source>
</evidence>
<dbReference type="InterPro" id="IPR053163">
    <property type="entry name" value="HTH-type_regulator_Rgg"/>
</dbReference>
<dbReference type="InterPro" id="IPR001387">
    <property type="entry name" value="Cro/C1-type_HTH"/>
</dbReference>
<dbReference type="InterPro" id="IPR041315">
    <property type="entry name" value="PlcR_TPR"/>
</dbReference>
<dbReference type="Proteomes" id="UP001312865">
    <property type="component" value="Unassembled WGS sequence"/>
</dbReference>
<dbReference type="CDD" id="cd00093">
    <property type="entry name" value="HTH_XRE"/>
    <property type="match status" value="1"/>
</dbReference>
<evidence type="ECO:0000313" key="3">
    <source>
        <dbReference type="Proteomes" id="UP001312865"/>
    </source>
</evidence>
<dbReference type="EMBL" id="JBBAXC010000007">
    <property type="protein sequence ID" value="MEI5907493.1"/>
    <property type="molecule type" value="Genomic_DNA"/>
</dbReference>
<proteinExistence type="predicted"/>
<dbReference type="RefSeq" id="WP_336586927.1">
    <property type="nucleotide sequence ID" value="NZ_JBBAXC010000007.1"/>
</dbReference>
<dbReference type="PANTHER" id="PTHR37038:SF14">
    <property type="entry name" value="TRANSCRIPTIONAL ACTIVATOR"/>
    <property type="match status" value="1"/>
</dbReference>
<dbReference type="Pfam" id="PF01381">
    <property type="entry name" value="HTH_3"/>
    <property type="match status" value="1"/>
</dbReference>
<reference evidence="2 3" key="1">
    <citation type="journal article" date="2018" name="J. Microbiol.">
        <title>Bacillus spongiae sp. nov., isolated from sponge of Jeju Island.</title>
        <authorList>
            <person name="Lee G.E."/>
            <person name="Im W.T."/>
            <person name="Park J.S."/>
        </authorList>
    </citation>
    <scope>NUCLEOTIDE SEQUENCE [LARGE SCALE GENOMIC DNA]</scope>
    <source>
        <strain evidence="2 3">135PIL107-10</strain>
    </source>
</reference>
<sequence>MDFSKIGEEIFMLRKSIGMSQTELSKGICTQAQISKIEKGLVYPYATTLYQIAKKLGVDLNYFFDIASSPNISYIKELESLLKQYRRKMEYKKIQDIIHDERKNPLVINNKYNFQLLLWHQGICLYHLDNQPKEAISILNQAIELTNQHLKVYSEREIEIINSKSVIYFEQHEYDLMLLEYKGIMGQLDSLHTQIDPTIKTRILYNTAKGLTRKEEYEQSIHYCMEGIEWCQETDNMYLFAELHYHIGYNYEALNDWQSAYEFMSKALFMFDIQNNHQYTPLIHRKLDDIHHLLLQ</sequence>
<dbReference type="Gene3D" id="1.25.40.10">
    <property type="entry name" value="Tetratricopeptide repeat domain"/>
    <property type="match status" value="1"/>
</dbReference>
<dbReference type="SMART" id="SM00530">
    <property type="entry name" value="HTH_XRE"/>
    <property type="match status" value="1"/>
</dbReference>
<dbReference type="Pfam" id="PF18768">
    <property type="entry name" value="RNPP_C"/>
    <property type="match status" value="1"/>
</dbReference>
<dbReference type="PROSITE" id="PS50943">
    <property type="entry name" value="HTH_CROC1"/>
    <property type="match status" value="1"/>
</dbReference>
<dbReference type="PANTHER" id="PTHR37038">
    <property type="entry name" value="TRANSCRIPTIONAL REGULATOR-RELATED"/>
    <property type="match status" value="1"/>
</dbReference>